<dbReference type="Proteomes" id="UP000095287">
    <property type="component" value="Unplaced"/>
</dbReference>
<keyword evidence="2" id="KW-0472">Membrane</keyword>
<feature type="compositionally biased region" description="Basic and acidic residues" evidence="1">
    <location>
        <begin position="205"/>
        <end position="220"/>
    </location>
</feature>
<feature type="transmembrane region" description="Helical" evidence="2">
    <location>
        <begin position="91"/>
        <end position="110"/>
    </location>
</feature>
<reference evidence="4" key="1">
    <citation type="submission" date="2016-11" db="UniProtKB">
        <authorList>
            <consortium name="WormBaseParasite"/>
        </authorList>
    </citation>
    <scope>IDENTIFICATION</scope>
</reference>
<dbReference type="AlphaFoldDB" id="A0A1I7ZSI2"/>
<dbReference type="WBParaSite" id="L893_g29356.t1">
    <property type="protein sequence ID" value="L893_g29356.t1"/>
    <property type="gene ID" value="L893_g29356"/>
</dbReference>
<evidence type="ECO:0000313" key="4">
    <source>
        <dbReference type="WBParaSite" id="L893_g29356.t1"/>
    </source>
</evidence>
<feature type="transmembrane region" description="Helical" evidence="2">
    <location>
        <begin position="122"/>
        <end position="140"/>
    </location>
</feature>
<evidence type="ECO:0000313" key="3">
    <source>
        <dbReference type="Proteomes" id="UP000095287"/>
    </source>
</evidence>
<accession>A0A1I7ZSI2</accession>
<organism evidence="3 4">
    <name type="scientific">Steinernema glaseri</name>
    <dbReference type="NCBI Taxonomy" id="37863"/>
    <lineage>
        <taxon>Eukaryota</taxon>
        <taxon>Metazoa</taxon>
        <taxon>Ecdysozoa</taxon>
        <taxon>Nematoda</taxon>
        <taxon>Chromadorea</taxon>
        <taxon>Rhabditida</taxon>
        <taxon>Tylenchina</taxon>
        <taxon>Panagrolaimomorpha</taxon>
        <taxon>Strongyloidoidea</taxon>
        <taxon>Steinernematidae</taxon>
        <taxon>Steinernema</taxon>
    </lineage>
</organism>
<keyword evidence="3" id="KW-1185">Reference proteome</keyword>
<feature type="region of interest" description="Disordered" evidence="1">
    <location>
        <begin position="204"/>
        <end position="226"/>
    </location>
</feature>
<keyword evidence="2" id="KW-1133">Transmembrane helix</keyword>
<evidence type="ECO:0000256" key="1">
    <source>
        <dbReference type="SAM" id="MobiDB-lite"/>
    </source>
</evidence>
<keyword evidence="2" id="KW-0812">Transmembrane</keyword>
<proteinExistence type="predicted"/>
<feature type="transmembrane region" description="Helical" evidence="2">
    <location>
        <begin position="169"/>
        <end position="195"/>
    </location>
</feature>
<dbReference type="SUPFAM" id="SSF81321">
    <property type="entry name" value="Family A G protein-coupled receptor-like"/>
    <property type="match status" value="1"/>
</dbReference>
<sequence>MESVGGYGLLFTGISHIVLFLVFWPLNGFIVFLIYRNKHIWKLTAYKIVLHITVVIIVILPATLLLGILNLTEKYDIFPRTVIAASTVLCYYSPPLLCAMMAVQAFNRFVVISRFGFLDKGLIFQVALCVSWVLITIFAVEMVSRGVEFTYDKPLHIYFIHNEEPEGTMLFVFSVFCLSFGALFFTASLVNVVVLNPPQGIPSSHLEKEEGREGVQDSHVLRHPRS</sequence>
<feature type="transmembrane region" description="Helical" evidence="2">
    <location>
        <begin position="48"/>
        <end position="71"/>
    </location>
</feature>
<protein>
    <submittedName>
        <fullName evidence="4">G_PROTEIN_RECEP_F1_2 domain-containing protein</fullName>
    </submittedName>
</protein>
<feature type="transmembrane region" description="Helical" evidence="2">
    <location>
        <begin position="6"/>
        <end position="36"/>
    </location>
</feature>
<name>A0A1I7ZSI2_9BILA</name>
<evidence type="ECO:0000256" key="2">
    <source>
        <dbReference type="SAM" id="Phobius"/>
    </source>
</evidence>